<keyword evidence="1" id="KW-0812">Transmembrane</keyword>
<keyword evidence="1" id="KW-1133">Transmembrane helix</keyword>
<comment type="caution">
    <text evidence="2">The sequence shown here is derived from an EMBL/GenBank/DDBJ whole genome shotgun (WGS) entry which is preliminary data.</text>
</comment>
<feature type="transmembrane region" description="Helical" evidence="1">
    <location>
        <begin position="236"/>
        <end position="255"/>
    </location>
</feature>
<proteinExistence type="predicted"/>
<name>A0AAE0L925_9CHLO</name>
<dbReference type="Pfam" id="PF18761">
    <property type="entry name" value="Heliorhodopsin"/>
    <property type="match status" value="1"/>
</dbReference>
<dbReference type="AlphaFoldDB" id="A0AAE0L925"/>
<keyword evidence="1" id="KW-0472">Membrane</keyword>
<dbReference type="InterPro" id="IPR041113">
    <property type="entry name" value="Heliorhodopsin"/>
</dbReference>
<feature type="transmembrane region" description="Helical" evidence="1">
    <location>
        <begin position="157"/>
        <end position="177"/>
    </location>
</feature>
<sequence>MRIERRDAFRVDVVSLVYLFLVASSFQHAAQGACHVLQQARIIAHYKSFGIFWLRWADYLLTAPVMMIVVGVMNGIYDVYSLLSLFGSQHPTIWLGMLSDVCLTIFRTPSTNTDNISSSGKNGRRDDRVRAVLCVLWAFLLSLNAFASYCYKTRVCLYVAEVAWILAPYFVLTMWLSRDGCRAIEFRVRSDQSEDIRWLAKCLAIAAIFPCVHAWAEIFATFAIAVGESEGDPPEYVYAINVVTMLLFLGPFPYFHFFSIEKRALSENDAFHLKVRCETGHAIFGFLSKSALAWLVYWGVRRIQEDVVVIQ</sequence>
<accession>A0AAE0L925</accession>
<organism evidence="2 3">
    <name type="scientific">Cymbomonas tetramitiformis</name>
    <dbReference type="NCBI Taxonomy" id="36881"/>
    <lineage>
        <taxon>Eukaryota</taxon>
        <taxon>Viridiplantae</taxon>
        <taxon>Chlorophyta</taxon>
        <taxon>Pyramimonadophyceae</taxon>
        <taxon>Pyramimonadales</taxon>
        <taxon>Pyramimonadaceae</taxon>
        <taxon>Cymbomonas</taxon>
    </lineage>
</organism>
<feature type="transmembrane region" description="Helical" evidence="1">
    <location>
        <begin position="131"/>
        <end position="151"/>
    </location>
</feature>
<reference evidence="2 3" key="1">
    <citation type="journal article" date="2015" name="Genome Biol. Evol.">
        <title>Comparative Genomics of a Bacterivorous Green Alga Reveals Evolutionary Causalities and Consequences of Phago-Mixotrophic Mode of Nutrition.</title>
        <authorList>
            <person name="Burns J.A."/>
            <person name="Paasch A."/>
            <person name="Narechania A."/>
            <person name="Kim E."/>
        </authorList>
    </citation>
    <scope>NUCLEOTIDE SEQUENCE [LARGE SCALE GENOMIC DNA]</scope>
    <source>
        <strain evidence="2 3">PLY_AMNH</strain>
    </source>
</reference>
<evidence type="ECO:0000256" key="1">
    <source>
        <dbReference type="SAM" id="Phobius"/>
    </source>
</evidence>
<evidence type="ECO:0000313" key="2">
    <source>
        <dbReference type="EMBL" id="KAK3276392.1"/>
    </source>
</evidence>
<protein>
    <submittedName>
        <fullName evidence="2">Uncharacterized protein</fullName>
    </submittedName>
</protein>
<feature type="transmembrane region" description="Helical" evidence="1">
    <location>
        <begin position="56"/>
        <end position="77"/>
    </location>
</feature>
<feature type="transmembrane region" description="Helical" evidence="1">
    <location>
        <begin position="198"/>
        <end position="216"/>
    </location>
</feature>
<dbReference type="Proteomes" id="UP001190700">
    <property type="component" value="Unassembled WGS sequence"/>
</dbReference>
<dbReference type="EMBL" id="LGRX02006577">
    <property type="protein sequence ID" value="KAK3276392.1"/>
    <property type="molecule type" value="Genomic_DNA"/>
</dbReference>
<gene>
    <name evidence="2" type="ORF">CYMTET_15519</name>
</gene>
<keyword evidence="3" id="KW-1185">Reference proteome</keyword>
<evidence type="ECO:0000313" key="3">
    <source>
        <dbReference type="Proteomes" id="UP001190700"/>
    </source>
</evidence>